<sequence length="608" mass="67163">MARVDIIDTTFRDAHQSLIATRLQTEDMLAIAEKMDRIGFYSMEVWGGATFDVAIRYLNEDPWERLRLLREHISNTKLQMLLRGQNIVGYKHYPDDVVEKFVELAHKNGVDIFRVFDALNDVRNMEVAIRKAKEVGAEVQGAIAYTTGKVFTLEYYMKKVEELLKLDVDVITIKDMAGLLTPWKAYELVSEIKETYGVPVDVHTHSTTGMAVATYMKAVEAGADFIDTAISPLAFGTAQPGIQTIWHALPEAVGSHLDRELIHGVSRYLRKLLEEKYWGLLHKEALMVNPYVLKYQVPGGMYSNLISQLKEMKALDRLQEVLEEIPRVREDLGWPPLVTPTSQIVGTQAVLNVLFGRYERITQEVKNYIKGLYGRPPAEINPELKKKVLGDDEPITVRPGELLEPMLEKCREELEKLGIEKEEDILTYCLFPQVAKEFFEARKAGRKGPKMPPGAQKFKLYVNGVEFEVGLEGVDLSALNYLPQIASAGAAAPTAQVVSTPSAPAAPVSVPSAPTAPTLTPVASAAPATPSPAPATTGEGVVTAPMPGKILRILVKEGEQVKTGQGLLILEAMKMENEIPAPKDGTIKKILVKEGDTVNTGDPLIEIG</sequence>
<dbReference type="Gene3D" id="2.40.50.100">
    <property type="match status" value="1"/>
</dbReference>
<dbReference type="Pfam" id="PF00682">
    <property type="entry name" value="HMGL-like"/>
    <property type="match status" value="1"/>
</dbReference>
<evidence type="ECO:0000256" key="2">
    <source>
        <dbReference type="ARBA" id="ARBA00023267"/>
    </source>
</evidence>
<dbReference type="GO" id="GO:0004736">
    <property type="term" value="F:pyruvate carboxylase activity"/>
    <property type="evidence" value="ECO:0007669"/>
    <property type="project" value="UniProtKB-ARBA"/>
</dbReference>
<feature type="domain" description="Lipoyl-binding" evidence="4">
    <location>
        <begin position="530"/>
        <end position="608"/>
    </location>
</feature>
<dbReference type="InterPro" id="IPR001882">
    <property type="entry name" value="Biotin_BS"/>
</dbReference>
<dbReference type="InterPro" id="IPR000891">
    <property type="entry name" value="PYR_CT"/>
</dbReference>
<dbReference type="KEGG" id="tprf:A3L09_09660"/>
<organism evidence="6 7">
    <name type="scientific">Thermococcus profundus</name>
    <dbReference type="NCBI Taxonomy" id="49899"/>
    <lineage>
        <taxon>Archaea</taxon>
        <taxon>Methanobacteriati</taxon>
        <taxon>Methanobacteriota</taxon>
        <taxon>Thermococci</taxon>
        <taxon>Thermococcales</taxon>
        <taxon>Thermococcaceae</taxon>
        <taxon>Thermococcus</taxon>
    </lineage>
</organism>
<dbReference type="InterPro" id="IPR013785">
    <property type="entry name" value="Aldolase_TIM"/>
</dbReference>
<gene>
    <name evidence="6" type="ORF">A3L09_09660</name>
</gene>
<feature type="region of interest" description="Disordered" evidence="3">
    <location>
        <begin position="521"/>
        <end position="541"/>
    </location>
</feature>
<dbReference type="Pfam" id="PF02436">
    <property type="entry name" value="PYC_OADA"/>
    <property type="match status" value="1"/>
</dbReference>
<dbReference type="PANTHER" id="PTHR43778">
    <property type="entry name" value="PYRUVATE CARBOXYLASE"/>
    <property type="match status" value="1"/>
</dbReference>
<dbReference type="InterPro" id="IPR003379">
    <property type="entry name" value="Carboxylase_cons_dom"/>
</dbReference>
<dbReference type="PROSITE" id="PS50991">
    <property type="entry name" value="PYR_CT"/>
    <property type="match status" value="1"/>
</dbReference>
<dbReference type="GO" id="GO:0005737">
    <property type="term" value="C:cytoplasm"/>
    <property type="evidence" value="ECO:0007669"/>
    <property type="project" value="TreeGrafter"/>
</dbReference>
<dbReference type="AlphaFoldDB" id="A0A2Z2MHU6"/>
<evidence type="ECO:0000259" key="4">
    <source>
        <dbReference type="PROSITE" id="PS50968"/>
    </source>
</evidence>
<evidence type="ECO:0000313" key="6">
    <source>
        <dbReference type="EMBL" id="ASJ03504.1"/>
    </source>
</evidence>
<dbReference type="GeneID" id="33320682"/>
<dbReference type="PROSITE" id="PS50968">
    <property type="entry name" value="BIOTINYL_LIPOYL"/>
    <property type="match status" value="1"/>
</dbReference>
<evidence type="ECO:0000256" key="1">
    <source>
        <dbReference type="ARBA" id="ARBA00001941"/>
    </source>
</evidence>
<accession>A0A2Z2MHU6</accession>
<dbReference type="GO" id="GO:0006094">
    <property type="term" value="P:gluconeogenesis"/>
    <property type="evidence" value="ECO:0007669"/>
    <property type="project" value="TreeGrafter"/>
</dbReference>
<dbReference type="PANTHER" id="PTHR43778:SF2">
    <property type="entry name" value="PYRUVATE CARBOXYLASE, MITOCHONDRIAL"/>
    <property type="match status" value="1"/>
</dbReference>
<dbReference type="OrthoDB" id="6555at2157"/>
<dbReference type="SUPFAM" id="SSF51230">
    <property type="entry name" value="Single hybrid motif"/>
    <property type="match status" value="1"/>
</dbReference>
<dbReference type="Pfam" id="PF00364">
    <property type="entry name" value="Biotin_lipoyl"/>
    <property type="match status" value="1"/>
</dbReference>
<dbReference type="InterPro" id="IPR011053">
    <property type="entry name" value="Single_hybrid_motif"/>
</dbReference>
<dbReference type="InterPro" id="IPR055268">
    <property type="entry name" value="PCB-like"/>
</dbReference>
<dbReference type="EMBL" id="CP014862">
    <property type="protein sequence ID" value="ASJ03504.1"/>
    <property type="molecule type" value="Genomic_DNA"/>
</dbReference>
<proteinExistence type="predicted"/>
<dbReference type="SUPFAM" id="SSF51569">
    <property type="entry name" value="Aldolase"/>
    <property type="match status" value="1"/>
</dbReference>
<dbReference type="InterPro" id="IPR000089">
    <property type="entry name" value="Biotin_lipoyl"/>
</dbReference>
<dbReference type="SUPFAM" id="SSF89000">
    <property type="entry name" value="post-HMGL domain-like"/>
    <property type="match status" value="1"/>
</dbReference>
<protein>
    <submittedName>
        <fullName evidence="6">Pyruvate carboxylase</fullName>
    </submittedName>
</protein>
<dbReference type="Gene3D" id="3.20.20.70">
    <property type="entry name" value="Aldolase class I"/>
    <property type="match status" value="1"/>
</dbReference>
<dbReference type="NCBIfam" id="NF006761">
    <property type="entry name" value="PRK09282.1"/>
    <property type="match status" value="1"/>
</dbReference>
<dbReference type="CDD" id="cd07937">
    <property type="entry name" value="DRE_TIM_PC_TC_5S"/>
    <property type="match status" value="1"/>
</dbReference>
<dbReference type="CDD" id="cd06850">
    <property type="entry name" value="biotinyl_domain"/>
    <property type="match status" value="1"/>
</dbReference>
<name>A0A2Z2MHU6_THEPR</name>
<feature type="domain" description="Pyruvate carboxyltransferase" evidence="5">
    <location>
        <begin position="4"/>
        <end position="263"/>
    </location>
</feature>
<evidence type="ECO:0000256" key="3">
    <source>
        <dbReference type="SAM" id="MobiDB-lite"/>
    </source>
</evidence>
<keyword evidence="7" id="KW-1185">Reference proteome</keyword>
<evidence type="ECO:0000259" key="5">
    <source>
        <dbReference type="PROSITE" id="PS50991"/>
    </source>
</evidence>
<dbReference type="FunFam" id="2.40.50.100:FF:000003">
    <property type="entry name" value="Acetyl-CoA carboxylase biotin carboxyl carrier protein"/>
    <property type="match status" value="1"/>
</dbReference>
<evidence type="ECO:0000313" key="7">
    <source>
        <dbReference type="Proteomes" id="UP000250179"/>
    </source>
</evidence>
<keyword evidence="6" id="KW-0670">Pyruvate</keyword>
<reference evidence="6 7" key="1">
    <citation type="submission" date="2016-03" db="EMBL/GenBank/DDBJ databases">
        <title>Complete genome sequence of Thermococcus profundus strain DT5432.</title>
        <authorList>
            <person name="Oger P.M."/>
        </authorList>
    </citation>
    <scope>NUCLEOTIDE SEQUENCE [LARGE SCALE GENOMIC DNA]</scope>
    <source>
        <strain evidence="6 7">DT 5432</strain>
    </source>
</reference>
<dbReference type="PROSITE" id="PS00188">
    <property type="entry name" value="BIOTIN"/>
    <property type="match status" value="1"/>
</dbReference>
<comment type="cofactor">
    <cofactor evidence="1">
        <name>Co(2+)</name>
        <dbReference type="ChEBI" id="CHEBI:48828"/>
    </cofactor>
</comment>
<dbReference type="Proteomes" id="UP000250179">
    <property type="component" value="Chromosome"/>
</dbReference>
<dbReference type="RefSeq" id="WP_088858761.1">
    <property type="nucleotide sequence ID" value="NZ_CP014862.1"/>
</dbReference>
<keyword evidence="2" id="KW-0092">Biotin</keyword>